<protein>
    <submittedName>
        <fullName evidence="2">Uncharacterized protein</fullName>
    </submittedName>
</protein>
<dbReference type="RefSeq" id="WP_214038210.1">
    <property type="nucleotide sequence ID" value="NZ_JAGJWT010000009.1"/>
</dbReference>
<accession>A0A9X0ZXA9</accession>
<organism evidence="2 3">
    <name type="scientific">Neisseria elongata subsp. nitroreducens</name>
    <dbReference type="NCBI Taxonomy" id="90367"/>
    <lineage>
        <taxon>Bacteria</taxon>
        <taxon>Pseudomonadati</taxon>
        <taxon>Pseudomonadota</taxon>
        <taxon>Betaproteobacteria</taxon>
        <taxon>Neisseriales</taxon>
        <taxon>Neisseriaceae</taxon>
        <taxon>Neisseria</taxon>
    </lineage>
</organism>
<evidence type="ECO:0000313" key="2">
    <source>
        <dbReference type="EMBL" id="MBS9341066.1"/>
    </source>
</evidence>
<dbReference type="EMBL" id="JAGJWT010000009">
    <property type="protein sequence ID" value="MBS9341066.1"/>
    <property type="molecule type" value="Genomic_DNA"/>
</dbReference>
<reference evidence="2" key="1">
    <citation type="submission" date="2021-04" db="EMBL/GenBank/DDBJ databases">
        <title>Genomic characterization of endocarditis-associated Neisseria elongata subsp. nitroreducens.</title>
        <authorList>
            <person name="Schorner M."/>
            <person name="Passarelli-Araujo H."/>
            <person name="Scheffer M."/>
            <person name="Barazzetti F."/>
            <person name="Martins J."/>
            <person name="Machado H."/>
            <person name="Palmeiro J."/>
            <person name="Bazzo M."/>
        </authorList>
    </citation>
    <scope>NUCLEOTIDE SEQUENCE</scope>
    <source>
        <strain evidence="2">Nel_M001</strain>
    </source>
</reference>
<evidence type="ECO:0000313" key="3">
    <source>
        <dbReference type="Proteomes" id="UP000708805"/>
    </source>
</evidence>
<comment type="caution">
    <text evidence="2">The sequence shown here is derived from an EMBL/GenBank/DDBJ whole genome shotgun (WGS) entry which is preliminary data.</text>
</comment>
<dbReference type="AlphaFoldDB" id="A0A9X0ZXA9"/>
<name>A0A9X0ZXA9_NEIEL</name>
<evidence type="ECO:0000256" key="1">
    <source>
        <dbReference type="SAM" id="MobiDB-lite"/>
    </source>
</evidence>
<proteinExistence type="predicted"/>
<sequence>MDENEEVRISRGNCTDFLATNQKLIRKAVERNRAHPELPPTEIIDNVLKEQP</sequence>
<dbReference type="Proteomes" id="UP000708805">
    <property type="component" value="Unassembled WGS sequence"/>
</dbReference>
<feature type="region of interest" description="Disordered" evidence="1">
    <location>
        <begin position="33"/>
        <end position="52"/>
    </location>
</feature>
<gene>
    <name evidence="2" type="ORF">J8641_09695</name>
</gene>